<accession>A0A2S6C239</accession>
<dbReference type="Proteomes" id="UP000237631">
    <property type="component" value="Unassembled WGS sequence"/>
</dbReference>
<organism evidence="1 2">
    <name type="scientific">Cercospora berteroae</name>
    <dbReference type="NCBI Taxonomy" id="357750"/>
    <lineage>
        <taxon>Eukaryota</taxon>
        <taxon>Fungi</taxon>
        <taxon>Dikarya</taxon>
        <taxon>Ascomycota</taxon>
        <taxon>Pezizomycotina</taxon>
        <taxon>Dothideomycetes</taxon>
        <taxon>Dothideomycetidae</taxon>
        <taxon>Mycosphaerellales</taxon>
        <taxon>Mycosphaerellaceae</taxon>
        <taxon>Cercospora</taxon>
    </lineage>
</organism>
<gene>
    <name evidence="1" type="ORF">CBER1_04543</name>
</gene>
<evidence type="ECO:0000313" key="2">
    <source>
        <dbReference type="Proteomes" id="UP000237631"/>
    </source>
</evidence>
<protein>
    <submittedName>
        <fullName evidence="1">Uncharacterized protein</fullName>
    </submittedName>
</protein>
<keyword evidence="2" id="KW-1185">Reference proteome</keyword>
<proteinExistence type="predicted"/>
<comment type="caution">
    <text evidence="1">The sequence shown here is derived from an EMBL/GenBank/DDBJ whole genome shotgun (WGS) entry which is preliminary data.</text>
</comment>
<name>A0A2S6C239_9PEZI</name>
<dbReference type="EMBL" id="PNEN01000576">
    <property type="protein sequence ID" value="PPJ53773.1"/>
    <property type="molecule type" value="Genomic_DNA"/>
</dbReference>
<dbReference type="OrthoDB" id="3483554at2759"/>
<evidence type="ECO:0000313" key="1">
    <source>
        <dbReference type="EMBL" id="PPJ53773.1"/>
    </source>
</evidence>
<sequence>MLDNAKAKELLVAQPPPFMGTEEAQRPWNLIPIRYNEHGRLLPHPFQETSIHRALKDRPLMRLWDNNSGSKPEYDGSMLARDNELRLDTFRARKESLAHHADYSDWSQGTPFISFSSTWEAVERNAWFRAAHDRGPQFLTVTNPNVRLINGLPIVDIYAEMQHYRVEDPYRMEYHYYKDGYLCLWEVTPEEVVGRWKWDDLSQYINWYEDIIMPAYREHERKFFSRISQPTPLTLFSGYCEVRPIGEVATLLQ</sequence>
<dbReference type="AlphaFoldDB" id="A0A2S6C239"/>
<reference evidence="2" key="1">
    <citation type="journal article" date="2017" name="bioRxiv">
        <title>Conservation of a gene cluster reveals novel cercosporin biosynthetic mechanisms and extends production to the genus Colletotrichum.</title>
        <authorList>
            <person name="de Jonge R."/>
            <person name="Ebert M.K."/>
            <person name="Huitt-Roehl C.R."/>
            <person name="Pal P."/>
            <person name="Suttle J.C."/>
            <person name="Spanner R.E."/>
            <person name="Neubauer J.D."/>
            <person name="Jurick W.M.II."/>
            <person name="Stott K.A."/>
            <person name="Secor G.A."/>
            <person name="Thomma B.P.H.J."/>
            <person name="Van de Peer Y."/>
            <person name="Townsend C.A."/>
            <person name="Bolton M.D."/>
        </authorList>
    </citation>
    <scope>NUCLEOTIDE SEQUENCE [LARGE SCALE GENOMIC DNA]</scope>
    <source>
        <strain evidence="2">CBS538.71</strain>
    </source>
</reference>